<name>A0A9X1S2G3_9MICO</name>
<gene>
    <name evidence="1" type="ORF">KEC57_10870</name>
</gene>
<comment type="caution">
    <text evidence="1">The sequence shown here is derived from an EMBL/GenBank/DDBJ whole genome shotgun (WGS) entry which is preliminary data.</text>
</comment>
<reference evidence="1" key="1">
    <citation type="submission" date="2021-04" db="EMBL/GenBank/DDBJ databases">
        <title>Microbacterium tenobrionis sp. nov. and Microbacterium allomyrinae sp. nov., isolated from larvae of Tenobrio molitor and Allomyrina dichotoma, respectively.</title>
        <authorList>
            <person name="Lee S.D."/>
        </authorList>
    </citation>
    <scope>NUCLEOTIDE SEQUENCE</scope>
    <source>
        <strain evidence="1">BWT-G7</strain>
    </source>
</reference>
<dbReference type="RefSeq" id="WP_229384646.1">
    <property type="nucleotide sequence ID" value="NZ_JAGTTN010000003.1"/>
</dbReference>
<dbReference type="Proteomes" id="UP001139354">
    <property type="component" value="Unassembled WGS sequence"/>
</dbReference>
<dbReference type="CDD" id="cd07820">
    <property type="entry name" value="SRPBCC_3"/>
    <property type="match status" value="1"/>
</dbReference>
<dbReference type="SUPFAM" id="SSF55961">
    <property type="entry name" value="Bet v1-like"/>
    <property type="match status" value="1"/>
</dbReference>
<organism evidence="1 2">
    <name type="scientific">Microbacterium allomyrinae</name>
    <dbReference type="NCBI Taxonomy" id="2830666"/>
    <lineage>
        <taxon>Bacteria</taxon>
        <taxon>Bacillati</taxon>
        <taxon>Actinomycetota</taxon>
        <taxon>Actinomycetes</taxon>
        <taxon>Micrococcales</taxon>
        <taxon>Microbacteriaceae</taxon>
        <taxon>Microbacterium</taxon>
    </lineage>
</organism>
<dbReference type="InterPro" id="IPR023393">
    <property type="entry name" value="START-like_dom_sf"/>
</dbReference>
<dbReference type="EMBL" id="JAGTTN010000003">
    <property type="protein sequence ID" value="MCC2032681.1"/>
    <property type="molecule type" value="Genomic_DNA"/>
</dbReference>
<dbReference type="AlphaFoldDB" id="A0A9X1S2G3"/>
<proteinExistence type="predicted"/>
<evidence type="ECO:0000313" key="1">
    <source>
        <dbReference type="EMBL" id="MCC2032681.1"/>
    </source>
</evidence>
<protein>
    <submittedName>
        <fullName evidence="1">SRPBCC family protein</fullName>
    </submittedName>
</protein>
<accession>A0A9X1S2G3</accession>
<evidence type="ECO:0000313" key="2">
    <source>
        <dbReference type="Proteomes" id="UP001139354"/>
    </source>
</evidence>
<dbReference type="Gene3D" id="3.30.530.20">
    <property type="match status" value="1"/>
</dbReference>
<keyword evidence="2" id="KW-1185">Reference proteome</keyword>
<sequence length="147" mass="16436">MASTFTLVTETPLSAAALFDLSLDIDAHVASMAQSDERAVAGVTTGRIGLGETVTWRARHFGIWFTMTSKITTLDRPVLFIDEQVRGPFKSFRHEHRFEEHPTGSRMIDTITLASPIFGSLAERIVLVPYLRRLIAKRNAHLRETLG</sequence>